<sequence length="327" mass="37828">MRPVRVGFYEIERTLGYGNFSVVKLARHRITSTQVAIKIIDKDQLDKNNLAKIYREVQIMKLMDHPNIIKLYQVLESKCMLYLVTEYVSNGEMFDLLSQRGRLTEDEARKKFQQIVLAVEYCHDHHVVHRDLKAENLLLDSKGNIKLADFGFGNTYEDDQLLRTYCGSPPYAAPEVFQGKAYNGPKLDIWSLGVVLYVLVCGSLPFDGNTLSELRSVVLNGRYRIPYYMSRDCEQLLRRMLVIDPDRRYSIKQVKQHRWLAFSPKLRQKDYGKPAIDPATLNAYKEKALQNMEKLGIDKKKTMNSIANNAFDHYAAIFSFLVDKLKA</sequence>
<accession>B3RTP5</accession>
<keyword evidence="9 15" id="KW-0547">Nucleotide-binding</keyword>
<evidence type="ECO:0000256" key="4">
    <source>
        <dbReference type="ARBA" id="ARBA00022490"/>
    </source>
</evidence>
<dbReference type="OrthoDB" id="193931at2759"/>
<dbReference type="GO" id="GO:0035556">
    <property type="term" value="P:intracellular signal transduction"/>
    <property type="evidence" value="ECO:0000318"/>
    <property type="project" value="GO_Central"/>
</dbReference>
<keyword evidence="19" id="KW-1185">Reference proteome</keyword>
<dbReference type="SUPFAM" id="SSF56112">
    <property type="entry name" value="Protein kinase-like (PK-like)"/>
    <property type="match status" value="1"/>
</dbReference>
<dbReference type="OMA" id="EMDECAL"/>
<dbReference type="GeneID" id="6752911"/>
<comment type="catalytic activity">
    <reaction evidence="14">
        <text>L-seryl-[protein] + ATP = O-phospho-L-seryl-[protein] + ADP + H(+)</text>
        <dbReference type="Rhea" id="RHEA:17989"/>
        <dbReference type="Rhea" id="RHEA-COMP:9863"/>
        <dbReference type="Rhea" id="RHEA-COMP:11604"/>
        <dbReference type="ChEBI" id="CHEBI:15378"/>
        <dbReference type="ChEBI" id="CHEBI:29999"/>
        <dbReference type="ChEBI" id="CHEBI:30616"/>
        <dbReference type="ChEBI" id="CHEBI:83421"/>
        <dbReference type="ChEBI" id="CHEBI:456216"/>
        <dbReference type="EC" id="2.7.11.1"/>
    </reaction>
</comment>
<dbReference type="GO" id="GO:0005737">
    <property type="term" value="C:cytoplasm"/>
    <property type="evidence" value="ECO:0000318"/>
    <property type="project" value="GO_Central"/>
</dbReference>
<dbReference type="eggNOG" id="KOG0586">
    <property type="taxonomic scope" value="Eukaryota"/>
</dbReference>
<dbReference type="InterPro" id="IPR011009">
    <property type="entry name" value="Kinase-like_dom_sf"/>
</dbReference>
<dbReference type="PANTHER" id="PTHR24346">
    <property type="entry name" value="MAP/MICROTUBULE AFFINITY-REGULATING KINASE"/>
    <property type="match status" value="1"/>
</dbReference>
<reference evidence="18 19" key="1">
    <citation type="journal article" date="2008" name="Nature">
        <title>The Trichoplax genome and the nature of placozoans.</title>
        <authorList>
            <person name="Srivastava M."/>
            <person name="Begovic E."/>
            <person name="Chapman J."/>
            <person name="Putnam N.H."/>
            <person name="Hellsten U."/>
            <person name="Kawashima T."/>
            <person name="Kuo A."/>
            <person name="Mitros T."/>
            <person name="Salamov A."/>
            <person name="Carpenter M.L."/>
            <person name="Signorovitch A.Y."/>
            <person name="Moreno M.A."/>
            <person name="Kamm K."/>
            <person name="Grimwood J."/>
            <person name="Schmutz J."/>
            <person name="Shapiro H."/>
            <person name="Grigoriev I.V."/>
            <person name="Buss L.W."/>
            <person name="Schierwater B."/>
            <person name="Dellaporta S.L."/>
            <person name="Rokhsar D.S."/>
        </authorList>
    </citation>
    <scope>NUCLEOTIDE SEQUENCE [LARGE SCALE GENOMIC DNA]</scope>
    <source>
        <strain evidence="18 19">Grell-BS-1999</strain>
    </source>
</reference>
<comment type="subcellular location">
    <subcellularLocation>
        <location evidence="2">Cytoplasm</location>
    </subcellularLocation>
</comment>
<dbReference type="EC" id="2.7.11.1" evidence="3"/>
<dbReference type="InterPro" id="IPR017441">
    <property type="entry name" value="Protein_kinase_ATP_BS"/>
</dbReference>
<dbReference type="HOGENOM" id="CLU_000288_63_0_1"/>
<feature type="domain" description="Protein kinase" evidence="17">
    <location>
        <begin position="9"/>
        <end position="260"/>
    </location>
</feature>
<proteinExistence type="inferred from homology"/>
<dbReference type="PhylomeDB" id="B3RTP5"/>
<dbReference type="SMART" id="SM00220">
    <property type="entry name" value="S_TKc"/>
    <property type="match status" value="1"/>
</dbReference>
<evidence type="ECO:0000313" key="19">
    <source>
        <dbReference type="Proteomes" id="UP000009022"/>
    </source>
</evidence>
<evidence type="ECO:0000256" key="6">
    <source>
        <dbReference type="ARBA" id="ARBA00022553"/>
    </source>
</evidence>
<gene>
    <name evidence="18" type="ORF">TRIADDRAFT_23373</name>
</gene>
<evidence type="ECO:0000256" key="15">
    <source>
        <dbReference type="PROSITE-ProRule" id="PRU10141"/>
    </source>
</evidence>
<dbReference type="PROSITE" id="PS00108">
    <property type="entry name" value="PROTEIN_KINASE_ST"/>
    <property type="match status" value="1"/>
</dbReference>
<dbReference type="FunFam" id="3.30.200.20:FF:000003">
    <property type="entry name" value="Non-specific serine/threonine protein kinase"/>
    <property type="match status" value="1"/>
</dbReference>
<keyword evidence="12" id="KW-0460">Magnesium</keyword>
<dbReference type="PROSITE" id="PS00107">
    <property type="entry name" value="PROTEIN_KINASE_ATP"/>
    <property type="match status" value="1"/>
</dbReference>
<evidence type="ECO:0000313" key="18">
    <source>
        <dbReference type="EMBL" id="EDV26169.1"/>
    </source>
</evidence>
<feature type="binding site" evidence="15">
    <location>
        <position position="38"/>
    </location>
    <ligand>
        <name>ATP</name>
        <dbReference type="ChEBI" id="CHEBI:30616"/>
    </ligand>
</feature>
<dbReference type="InterPro" id="IPR008271">
    <property type="entry name" value="Ser/Thr_kinase_AS"/>
</dbReference>
<evidence type="ECO:0000256" key="14">
    <source>
        <dbReference type="ARBA" id="ARBA00048679"/>
    </source>
</evidence>
<dbReference type="GO" id="GO:0046872">
    <property type="term" value="F:metal ion binding"/>
    <property type="evidence" value="ECO:0007669"/>
    <property type="project" value="UniProtKB-KW"/>
</dbReference>
<keyword evidence="8" id="KW-0479">Metal-binding</keyword>
<evidence type="ECO:0000256" key="2">
    <source>
        <dbReference type="ARBA" id="ARBA00004496"/>
    </source>
</evidence>
<dbReference type="STRING" id="10228.B3RTP5"/>
<keyword evidence="10" id="KW-0418">Kinase</keyword>
<evidence type="ECO:0000256" key="12">
    <source>
        <dbReference type="ARBA" id="ARBA00022842"/>
    </source>
</evidence>
<comment type="cofactor">
    <cofactor evidence="1">
        <name>Mg(2+)</name>
        <dbReference type="ChEBI" id="CHEBI:18420"/>
    </cofactor>
</comment>
<organism evidence="18 19">
    <name type="scientific">Trichoplax adhaerens</name>
    <name type="common">Trichoplax reptans</name>
    <dbReference type="NCBI Taxonomy" id="10228"/>
    <lineage>
        <taxon>Eukaryota</taxon>
        <taxon>Metazoa</taxon>
        <taxon>Placozoa</taxon>
        <taxon>Uniplacotomia</taxon>
        <taxon>Trichoplacea</taxon>
        <taxon>Trichoplacidae</taxon>
        <taxon>Trichoplax</taxon>
    </lineage>
</organism>
<feature type="non-terminal residue" evidence="18">
    <location>
        <position position="327"/>
    </location>
</feature>
<comment type="similarity">
    <text evidence="16">Belongs to the protein kinase superfamily.</text>
</comment>
<keyword evidence="6" id="KW-0597">Phosphoprotein</keyword>
<dbReference type="InterPro" id="IPR000719">
    <property type="entry name" value="Prot_kinase_dom"/>
</dbReference>
<dbReference type="AlphaFoldDB" id="B3RTP5"/>
<dbReference type="Gene3D" id="1.10.510.10">
    <property type="entry name" value="Transferase(Phosphotransferase) domain 1"/>
    <property type="match status" value="1"/>
</dbReference>
<dbReference type="Pfam" id="PF00069">
    <property type="entry name" value="Pkinase"/>
    <property type="match status" value="1"/>
</dbReference>
<dbReference type="KEGG" id="tad:TRIADDRAFT_23373"/>
<protein>
    <recommendedName>
        <fullName evidence="3">non-specific serine/threonine protein kinase</fullName>
        <ecNumber evidence="3">2.7.11.1</ecNumber>
    </recommendedName>
</protein>
<dbReference type="CTD" id="6752911"/>
<keyword evidence="5 16" id="KW-0723">Serine/threonine-protein kinase</keyword>
<dbReference type="GO" id="GO:0005524">
    <property type="term" value="F:ATP binding"/>
    <property type="evidence" value="ECO:0007669"/>
    <property type="project" value="UniProtKB-UniRule"/>
</dbReference>
<dbReference type="PANTHER" id="PTHR24346:SF74">
    <property type="entry name" value="PROTEIN KINASE DOMAIN-CONTAINING PROTEIN"/>
    <property type="match status" value="1"/>
</dbReference>
<dbReference type="InterPro" id="IPR057380">
    <property type="entry name" value="UBA_SIK1/2/3"/>
</dbReference>
<evidence type="ECO:0000259" key="17">
    <source>
        <dbReference type="PROSITE" id="PS50011"/>
    </source>
</evidence>
<dbReference type="InParanoid" id="B3RTP5"/>
<keyword evidence="7" id="KW-0808">Transferase</keyword>
<evidence type="ECO:0000256" key="9">
    <source>
        <dbReference type="ARBA" id="ARBA00022741"/>
    </source>
</evidence>
<dbReference type="FunFam" id="1.10.510.10:FF:000154">
    <property type="entry name" value="Serine/threonine-protein kinase SIK2"/>
    <property type="match status" value="1"/>
</dbReference>
<evidence type="ECO:0000256" key="1">
    <source>
        <dbReference type="ARBA" id="ARBA00001946"/>
    </source>
</evidence>
<evidence type="ECO:0000256" key="5">
    <source>
        <dbReference type="ARBA" id="ARBA00022527"/>
    </source>
</evidence>
<evidence type="ECO:0000256" key="3">
    <source>
        <dbReference type="ARBA" id="ARBA00012513"/>
    </source>
</evidence>
<keyword evidence="4" id="KW-0963">Cytoplasm</keyword>
<evidence type="ECO:0000256" key="10">
    <source>
        <dbReference type="ARBA" id="ARBA00022777"/>
    </source>
</evidence>
<evidence type="ECO:0000256" key="13">
    <source>
        <dbReference type="ARBA" id="ARBA00047899"/>
    </source>
</evidence>
<name>B3RTP5_TRIAD</name>
<evidence type="ECO:0000256" key="16">
    <source>
        <dbReference type="RuleBase" id="RU000304"/>
    </source>
</evidence>
<dbReference type="EMBL" id="DS985244">
    <property type="protein sequence ID" value="EDV26169.1"/>
    <property type="molecule type" value="Genomic_DNA"/>
</dbReference>
<keyword evidence="11 15" id="KW-0067">ATP-binding</keyword>
<dbReference type="CDD" id="cd14338">
    <property type="entry name" value="UBA_SIK"/>
    <property type="match status" value="1"/>
</dbReference>
<evidence type="ECO:0000256" key="7">
    <source>
        <dbReference type="ARBA" id="ARBA00022679"/>
    </source>
</evidence>
<dbReference type="PROSITE" id="PS50011">
    <property type="entry name" value="PROTEIN_KINASE_DOM"/>
    <property type="match status" value="1"/>
</dbReference>
<dbReference type="Proteomes" id="UP000009022">
    <property type="component" value="Unassembled WGS sequence"/>
</dbReference>
<evidence type="ECO:0000256" key="11">
    <source>
        <dbReference type="ARBA" id="ARBA00022840"/>
    </source>
</evidence>
<dbReference type="GO" id="GO:0004674">
    <property type="term" value="F:protein serine/threonine kinase activity"/>
    <property type="evidence" value="ECO:0000318"/>
    <property type="project" value="GO_Central"/>
</dbReference>
<comment type="catalytic activity">
    <reaction evidence="13">
        <text>L-threonyl-[protein] + ATP = O-phospho-L-threonyl-[protein] + ADP + H(+)</text>
        <dbReference type="Rhea" id="RHEA:46608"/>
        <dbReference type="Rhea" id="RHEA-COMP:11060"/>
        <dbReference type="Rhea" id="RHEA-COMP:11605"/>
        <dbReference type="ChEBI" id="CHEBI:15378"/>
        <dbReference type="ChEBI" id="CHEBI:30013"/>
        <dbReference type="ChEBI" id="CHEBI:30616"/>
        <dbReference type="ChEBI" id="CHEBI:61977"/>
        <dbReference type="ChEBI" id="CHEBI:456216"/>
        <dbReference type="EC" id="2.7.11.1"/>
    </reaction>
</comment>
<evidence type="ECO:0000256" key="8">
    <source>
        <dbReference type="ARBA" id="ARBA00022723"/>
    </source>
</evidence>
<dbReference type="Pfam" id="PF23312">
    <property type="entry name" value="UBA_SIK3"/>
    <property type="match status" value="1"/>
</dbReference>
<dbReference type="RefSeq" id="XP_002112202.1">
    <property type="nucleotide sequence ID" value="XM_002112166.1"/>
</dbReference>
<dbReference type="GO" id="GO:0005634">
    <property type="term" value="C:nucleus"/>
    <property type="evidence" value="ECO:0000318"/>
    <property type="project" value="GO_Central"/>
</dbReference>